<evidence type="ECO:0000259" key="5">
    <source>
        <dbReference type="PROSITE" id="PS50977"/>
    </source>
</evidence>
<keyword evidence="1" id="KW-0805">Transcription regulation</keyword>
<evidence type="ECO:0000256" key="3">
    <source>
        <dbReference type="ARBA" id="ARBA00023163"/>
    </source>
</evidence>
<dbReference type="InterPro" id="IPR036271">
    <property type="entry name" value="Tet_transcr_reg_TetR-rel_C_sf"/>
</dbReference>
<protein>
    <submittedName>
        <fullName evidence="6">TetR/AcrR family transcriptional regulator</fullName>
    </submittedName>
</protein>
<feature type="DNA-binding region" description="H-T-H motif" evidence="4">
    <location>
        <begin position="40"/>
        <end position="59"/>
    </location>
</feature>
<dbReference type="InterPro" id="IPR009057">
    <property type="entry name" value="Homeodomain-like_sf"/>
</dbReference>
<dbReference type="InterPro" id="IPR050109">
    <property type="entry name" value="HTH-type_TetR-like_transc_reg"/>
</dbReference>
<gene>
    <name evidence="6" type="ORF">ACFSXZ_29425</name>
</gene>
<comment type="caution">
    <text evidence="6">The sequence shown here is derived from an EMBL/GenBank/DDBJ whole genome shotgun (WGS) entry which is preliminary data.</text>
</comment>
<evidence type="ECO:0000313" key="7">
    <source>
        <dbReference type="Proteomes" id="UP001597417"/>
    </source>
</evidence>
<dbReference type="Proteomes" id="UP001597417">
    <property type="component" value="Unassembled WGS sequence"/>
</dbReference>
<dbReference type="PANTHER" id="PTHR30055">
    <property type="entry name" value="HTH-TYPE TRANSCRIPTIONAL REGULATOR RUTR"/>
    <property type="match status" value="1"/>
</dbReference>
<proteinExistence type="predicted"/>
<organism evidence="6 7">
    <name type="scientific">Amycolatopsis pigmentata</name>
    <dbReference type="NCBI Taxonomy" id="450801"/>
    <lineage>
        <taxon>Bacteria</taxon>
        <taxon>Bacillati</taxon>
        <taxon>Actinomycetota</taxon>
        <taxon>Actinomycetes</taxon>
        <taxon>Pseudonocardiales</taxon>
        <taxon>Pseudonocardiaceae</taxon>
        <taxon>Amycolatopsis</taxon>
    </lineage>
</organism>
<dbReference type="SUPFAM" id="SSF46689">
    <property type="entry name" value="Homeodomain-like"/>
    <property type="match status" value="1"/>
</dbReference>
<evidence type="ECO:0000256" key="2">
    <source>
        <dbReference type="ARBA" id="ARBA00023125"/>
    </source>
</evidence>
<evidence type="ECO:0000256" key="4">
    <source>
        <dbReference type="PROSITE-ProRule" id="PRU00335"/>
    </source>
</evidence>
<accession>A0ABW5G331</accession>
<dbReference type="PANTHER" id="PTHR30055:SF148">
    <property type="entry name" value="TETR-FAMILY TRANSCRIPTIONAL REGULATOR"/>
    <property type="match status" value="1"/>
</dbReference>
<dbReference type="EMBL" id="JBHUKR010000019">
    <property type="protein sequence ID" value="MFD2420457.1"/>
    <property type="molecule type" value="Genomic_DNA"/>
</dbReference>
<name>A0ABW5G331_9PSEU</name>
<dbReference type="Gene3D" id="1.10.357.10">
    <property type="entry name" value="Tetracycline Repressor, domain 2"/>
    <property type="match status" value="1"/>
</dbReference>
<dbReference type="InterPro" id="IPR001647">
    <property type="entry name" value="HTH_TetR"/>
</dbReference>
<sequence>MRQDVSQSRSDPDPRFVRSQVAIREAAAALLSREGPGAVTHQRVAAEAQVARATVYRHWPRVEQLLLDAVLATELPFFRDPTSPVRDWLRTSLRALADDLTEPAVRATTLTLMQRSQWDEDLAGHRDGFLAELEQRLDAAFTLAADAGEISGPRDPRAAAAALIGPLIYLAVLRTAPVPESLIDDLVDQALR</sequence>
<evidence type="ECO:0000313" key="6">
    <source>
        <dbReference type="EMBL" id="MFD2420457.1"/>
    </source>
</evidence>
<feature type="domain" description="HTH tetR-type" evidence="5">
    <location>
        <begin position="17"/>
        <end position="77"/>
    </location>
</feature>
<keyword evidence="7" id="KW-1185">Reference proteome</keyword>
<dbReference type="PROSITE" id="PS50977">
    <property type="entry name" value="HTH_TETR_2"/>
    <property type="match status" value="1"/>
</dbReference>
<keyword evidence="2 4" id="KW-0238">DNA-binding</keyword>
<dbReference type="RefSeq" id="WP_378268525.1">
    <property type="nucleotide sequence ID" value="NZ_JBHUKR010000019.1"/>
</dbReference>
<evidence type="ECO:0000256" key="1">
    <source>
        <dbReference type="ARBA" id="ARBA00023015"/>
    </source>
</evidence>
<dbReference type="Gene3D" id="1.10.10.60">
    <property type="entry name" value="Homeodomain-like"/>
    <property type="match status" value="1"/>
</dbReference>
<dbReference type="Pfam" id="PF00440">
    <property type="entry name" value="TetR_N"/>
    <property type="match status" value="1"/>
</dbReference>
<dbReference type="SUPFAM" id="SSF48498">
    <property type="entry name" value="Tetracyclin repressor-like, C-terminal domain"/>
    <property type="match status" value="1"/>
</dbReference>
<dbReference type="Pfam" id="PF16859">
    <property type="entry name" value="TetR_C_11"/>
    <property type="match status" value="1"/>
</dbReference>
<dbReference type="InterPro" id="IPR011075">
    <property type="entry name" value="TetR_C"/>
</dbReference>
<keyword evidence="3" id="KW-0804">Transcription</keyword>
<reference evidence="7" key="1">
    <citation type="journal article" date="2019" name="Int. J. Syst. Evol. Microbiol.">
        <title>The Global Catalogue of Microorganisms (GCM) 10K type strain sequencing project: providing services to taxonomists for standard genome sequencing and annotation.</title>
        <authorList>
            <consortium name="The Broad Institute Genomics Platform"/>
            <consortium name="The Broad Institute Genome Sequencing Center for Infectious Disease"/>
            <person name="Wu L."/>
            <person name="Ma J."/>
        </authorList>
    </citation>
    <scope>NUCLEOTIDE SEQUENCE [LARGE SCALE GENOMIC DNA]</scope>
    <source>
        <strain evidence="7">CGMCC 4.7645</strain>
    </source>
</reference>